<evidence type="ECO:0000256" key="8">
    <source>
        <dbReference type="PIRNR" id="PIRNR006630"/>
    </source>
</evidence>
<dbReference type="GO" id="GO:0005524">
    <property type="term" value="F:ATP binding"/>
    <property type="evidence" value="ECO:0007669"/>
    <property type="project" value="UniProtKB-UniRule"/>
</dbReference>
<dbReference type="AlphaFoldDB" id="D3EZD3"/>
<dbReference type="Pfam" id="PF02540">
    <property type="entry name" value="NAD_synthase"/>
    <property type="match status" value="1"/>
</dbReference>
<dbReference type="InterPro" id="IPR003694">
    <property type="entry name" value="NAD_synthase"/>
</dbReference>
<dbReference type="FunFam" id="3.40.50.620:FF:000106">
    <property type="entry name" value="Glutamine-dependent NAD(+) synthetase"/>
    <property type="match status" value="1"/>
</dbReference>
<sequence length="587" mass="64050">MPPMSTPPGPLRLALCQMNATVGDIAGNERKISDGIAAARGQQAELVLFPELALTGYPPEDLLLKEHFLQDTRRALDRLAAETHGIVALVGFPERDDDVYNALAVLADGAVQGIYRKNYLPNYGVFDEQRYFATGDGGALIEVGEVKIGLTICEDIWEPGAPASDEAYAGASVIVNLSASPYHAGKAVERERMLIQRARDSMCVVAFCGLVGGQDELVFDGHSLVVDHRGEVIARAGQFTEELLVATVDPLAPRTYRLRDARHRAAGRDARPVPTIARLELPETPADDEHPLTRGPIAPLLEPTAEVYTALVCGLRDYVRKNGFDRVVLGLSGGVDSALVACVAVDALGPDGVAVAVMPSPYSSQETQADARQLADNLGVERYEFNIQPAMRAYASTLADTFAGRKPDLTEENLQARIRGNLLMALSNKFGWLVLATGNKSEMSVGYSTLYGDLAGGFAVIKDCPKLRVYELTRYRDALARETTGRELVPAMIIDRPPSAELRPDQKDEDSLPPYAVLDPILDGYVEQDLGRDQLILRGFREQDVDKVIALVDRAEYKRRQAPPGIKITSRAFGRDRRVPITNKYRG</sequence>
<comment type="similarity">
    <text evidence="9">Belongs to the NAD synthetase family.</text>
</comment>
<keyword evidence="12" id="KW-1185">Reference proteome</keyword>
<dbReference type="GO" id="GO:0003952">
    <property type="term" value="F:NAD+ synthase (glutamine-hydrolyzing) activity"/>
    <property type="evidence" value="ECO:0007669"/>
    <property type="project" value="UniProtKB-UniRule"/>
</dbReference>
<feature type="active site" description="For glutaminase activity" evidence="7">
    <location>
        <position position="117"/>
    </location>
</feature>
<evidence type="ECO:0000259" key="10">
    <source>
        <dbReference type="PROSITE" id="PS50263"/>
    </source>
</evidence>
<evidence type="ECO:0000256" key="3">
    <source>
        <dbReference type="ARBA" id="ARBA00022598"/>
    </source>
</evidence>
<comment type="pathway">
    <text evidence="1 7 8">Cofactor biosynthesis; NAD(+) biosynthesis; NAD(+) from deamido-NAD(+) (L-Gln route): step 1/1.</text>
</comment>
<accession>D3EZD3</accession>
<dbReference type="InterPro" id="IPR014729">
    <property type="entry name" value="Rossmann-like_a/b/a_fold"/>
</dbReference>
<organism evidence="11 12">
    <name type="scientific">Conexibacter woesei (strain DSM 14684 / CCUG 47730 / CIP 108061 / JCM 11494 / NBRC 100937 / ID131577)</name>
    <dbReference type="NCBI Taxonomy" id="469383"/>
    <lineage>
        <taxon>Bacteria</taxon>
        <taxon>Bacillati</taxon>
        <taxon>Actinomycetota</taxon>
        <taxon>Thermoleophilia</taxon>
        <taxon>Solirubrobacterales</taxon>
        <taxon>Conexibacteraceae</taxon>
        <taxon>Conexibacter</taxon>
    </lineage>
</organism>
<feature type="active site" description="Nucleophile; for glutaminase activity" evidence="7">
    <location>
        <position position="153"/>
    </location>
</feature>
<evidence type="ECO:0000256" key="9">
    <source>
        <dbReference type="RuleBase" id="RU003811"/>
    </source>
</evidence>
<dbReference type="InterPro" id="IPR036526">
    <property type="entry name" value="C-N_Hydrolase_sf"/>
</dbReference>
<evidence type="ECO:0000313" key="12">
    <source>
        <dbReference type="Proteomes" id="UP000008229"/>
    </source>
</evidence>
<dbReference type="eggNOG" id="COG0171">
    <property type="taxonomic scope" value="Bacteria"/>
</dbReference>
<evidence type="ECO:0000256" key="4">
    <source>
        <dbReference type="ARBA" id="ARBA00022741"/>
    </source>
</evidence>
<dbReference type="SUPFAM" id="SSF56317">
    <property type="entry name" value="Carbon-nitrogen hydrolase"/>
    <property type="match status" value="1"/>
</dbReference>
<dbReference type="KEGG" id="cwo:Cwoe_3480"/>
<feature type="binding site" evidence="7">
    <location>
        <position position="186"/>
    </location>
    <ligand>
        <name>L-glutamine</name>
        <dbReference type="ChEBI" id="CHEBI:58359"/>
    </ligand>
</feature>
<dbReference type="GO" id="GO:0004359">
    <property type="term" value="F:glutaminase activity"/>
    <property type="evidence" value="ECO:0007669"/>
    <property type="project" value="InterPro"/>
</dbReference>
<dbReference type="CDD" id="cd00553">
    <property type="entry name" value="NAD_synthase"/>
    <property type="match status" value="1"/>
</dbReference>
<dbReference type="Gene3D" id="3.40.50.620">
    <property type="entry name" value="HUPs"/>
    <property type="match status" value="1"/>
</dbReference>
<dbReference type="PROSITE" id="PS50263">
    <property type="entry name" value="CN_HYDROLASE"/>
    <property type="match status" value="1"/>
</dbReference>
<feature type="active site" description="Proton acceptor; for glutaminase activity" evidence="7">
    <location>
        <position position="51"/>
    </location>
</feature>
<dbReference type="Pfam" id="PF00795">
    <property type="entry name" value="CN_hydrolase"/>
    <property type="match status" value="1"/>
</dbReference>
<keyword evidence="5 7" id="KW-0067">ATP-binding</keyword>
<evidence type="ECO:0000256" key="2">
    <source>
        <dbReference type="ARBA" id="ARBA00007145"/>
    </source>
</evidence>
<proteinExistence type="inferred from homology"/>
<dbReference type="NCBIfam" id="NF010588">
    <property type="entry name" value="PRK13981.1"/>
    <property type="match status" value="1"/>
</dbReference>
<dbReference type="GO" id="GO:0009435">
    <property type="term" value="P:NAD+ biosynthetic process"/>
    <property type="evidence" value="ECO:0007669"/>
    <property type="project" value="UniProtKB-UniRule"/>
</dbReference>
<feature type="binding site" evidence="7">
    <location>
        <position position="442"/>
    </location>
    <ligand>
        <name>deamido-NAD(+)</name>
        <dbReference type="ChEBI" id="CHEBI:58437"/>
        <note>ligand shared between two neighboring subunits</note>
    </ligand>
</feature>
<dbReference type="HOGENOM" id="CLU_022313_2_0_11"/>
<dbReference type="EMBL" id="CP001854">
    <property type="protein sequence ID" value="ADB51898.1"/>
    <property type="molecule type" value="Genomic_DNA"/>
</dbReference>
<dbReference type="CDD" id="cd07570">
    <property type="entry name" value="GAT_Gln-NAD-synth"/>
    <property type="match status" value="1"/>
</dbReference>
<comment type="catalytic activity">
    <reaction evidence="7 8">
        <text>deamido-NAD(+) + L-glutamine + ATP + H2O = L-glutamate + AMP + diphosphate + NAD(+) + H(+)</text>
        <dbReference type="Rhea" id="RHEA:24384"/>
        <dbReference type="ChEBI" id="CHEBI:15377"/>
        <dbReference type="ChEBI" id="CHEBI:15378"/>
        <dbReference type="ChEBI" id="CHEBI:29985"/>
        <dbReference type="ChEBI" id="CHEBI:30616"/>
        <dbReference type="ChEBI" id="CHEBI:33019"/>
        <dbReference type="ChEBI" id="CHEBI:57540"/>
        <dbReference type="ChEBI" id="CHEBI:58359"/>
        <dbReference type="ChEBI" id="CHEBI:58437"/>
        <dbReference type="ChEBI" id="CHEBI:456215"/>
        <dbReference type="EC" id="6.3.5.1"/>
    </reaction>
</comment>
<dbReference type="EC" id="6.3.5.1" evidence="7 8"/>
<dbReference type="InterPro" id="IPR003010">
    <property type="entry name" value="C-N_Hydrolase"/>
</dbReference>
<name>D3EZD3_CONWI</name>
<keyword evidence="6 7" id="KW-0520">NAD</keyword>
<protein>
    <recommendedName>
        <fullName evidence="7 8">Glutamine-dependent NAD(+) synthetase</fullName>
        <ecNumber evidence="7 8">6.3.5.1</ecNumber>
    </recommendedName>
    <alternativeName>
        <fullName evidence="7 8">NAD(+) synthase [glutamine-hydrolyzing]</fullName>
    </alternativeName>
</protein>
<evidence type="ECO:0000256" key="1">
    <source>
        <dbReference type="ARBA" id="ARBA00005188"/>
    </source>
</evidence>
<dbReference type="GO" id="GO:0008795">
    <property type="term" value="F:NAD+ synthase activity"/>
    <property type="evidence" value="ECO:0007669"/>
    <property type="project" value="UniProtKB-UniRule"/>
</dbReference>
<comment type="function">
    <text evidence="7">Catalyzes the ATP-dependent amidation of deamido-NAD to form NAD. Uses L-glutamine as a nitrogen source.</text>
</comment>
<feature type="binding site" evidence="7">
    <location>
        <position position="413"/>
    </location>
    <ligand>
        <name>deamido-NAD(+)</name>
        <dbReference type="ChEBI" id="CHEBI:58437"/>
        <note>ligand shared between two neighboring subunits</note>
    </ligand>
</feature>
<feature type="domain" description="CN hydrolase" evidence="10">
    <location>
        <begin position="11"/>
        <end position="250"/>
    </location>
</feature>
<feature type="binding site" evidence="7">
    <location>
        <begin position="330"/>
        <end position="337"/>
    </location>
    <ligand>
        <name>ATP</name>
        <dbReference type="ChEBI" id="CHEBI:30616"/>
    </ligand>
</feature>
<evidence type="ECO:0000256" key="5">
    <source>
        <dbReference type="ARBA" id="ARBA00022840"/>
    </source>
</evidence>
<dbReference type="GO" id="GO:0005737">
    <property type="term" value="C:cytoplasm"/>
    <property type="evidence" value="ECO:0007669"/>
    <property type="project" value="InterPro"/>
</dbReference>
<evidence type="ECO:0000256" key="7">
    <source>
        <dbReference type="HAMAP-Rule" id="MF_02090"/>
    </source>
</evidence>
<dbReference type="STRING" id="469383.Cwoe_3480"/>
<feature type="binding site" evidence="7">
    <location>
        <position position="437"/>
    </location>
    <ligand>
        <name>ATP</name>
        <dbReference type="ChEBI" id="CHEBI:30616"/>
    </ligand>
</feature>
<evidence type="ECO:0000256" key="6">
    <source>
        <dbReference type="ARBA" id="ARBA00023027"/>
    </source>
</evidence>
<dbReference type="InterPro" id="IPR014445">
    <property type="entry name" value="Gln-dep_NAD_synthase"/>
</dbReference>
<comment type="caution">
    <text evidence="7">Lacks conserved residue(s) required for the propagation of feature annotation.</text>
</comment>
<dbReference type="SUPFAM" id="SSF52402">
    <property type="entry name" value="Adenine nucleotide alpha hydrolases-like"/>
    <property type="match status" value="1"/>
</dbReference>
<feature type="binding site" evidence="7">
    <location>
        <position position="123"/>
    </location>
    <ligand>
        <name>L-glutamine</name>
        <dbReference type="ChEBI" id="CHEBI:58359"/>
    </ligand>
</feature>
<evidence type="ECO:0000313" key="11">
    <source>
        <dbReference type="EMBL" id="ADB51898.1"/>
    </source>
</evidence>
<keyword evidence="3 7" id="KW-0436">Ligase</keyword>
<dbReference type="eggNOG" id="COG0388">
    <property type="taxonomic scope" value="Bacteria"/>
</dbReference>
<feature type="binding site" evidence="7">
    <location>
        <position position="558"/>
    </location>
    <ligand>
        <name>deamido-NAD(+)</name>
        <dbReference type="ChEBI" id="CHEBI:58437"/>
        <note>ligand shared between two neighboring subunits</note>
    </ligand>
</feature>
<dbReference type="NCBIfam" id="TIGR00552">
    <property type="entry name" value="nadE"/>
    <property type="match status" value="1"/>
</dbReference>
<feature type="binding site" evidence="7">
    <location>
        <position position="180"/>
    </location>
    <ligand>
        <name>L-glutamine</name>
        <dbReference type="ChEBI" id="CHEBI:58359"/>
    </ligand>
</feature>
<dbReference type="Gene3D" id="3.60.110.10">
    <property type="entry name" value="Carbon-nitrogen hydrolase"/>
    <property type="match status" value="1"/>
</dbReference>
<dbReference type="PANTHER" id="PTHR23090">
    <property type="entry name" value="NH 3 /GLUTAMINE-DEPENDENT NAD + SYNTHETASE"/>
    <property type="match status" value="1"/>
</dbReference>
<dbReference type="HAMAP" id="MF_02090">
    <property type="entry name" value="NadE_glutamine_dep"/>
    <property type="match status" value="1"/>
</dbReference>
<comment type="similarity">
    <text evidence="2 7 8">In the C-terminal section; belongs to the NAD synthetase family.</text>
</comment>
<keyword evidence="4 7" id="KW-0547">Nucleotide-binding</keyword>
<dbReference type="UniPathway" id="UPA00253">
    <property type="reaction ID" value="UER00334"/>
</dbReference>
<gene>
    <name evidence="7" type="primary">nadE</name>
    <name evidence="11" type="ordered locus">Cwoe_3480</name>
</gene>
<dbReference type="Proteomes" id="UP000008229">
    <property type="component" value="Chromosome"/>
</dbReference>
<dbReference type="InterPro" id="IPR022310">
    <property type="entry name" value="NAD/GMP_synthase"/>
</dbReference>
<reference evidence="11 12" key="1">
    <citation type="journal article" date="2010" name="Stand. Genomic Sci.">
        <title>Complete genome sequence of Conexibacter woesei type strain (ID131577).</title>
        <authorList>
            <person name="Pukall R."/>
            <person name="Lapidus A."/>
            <person name="Glavina Del Rio T."/>
            <person name="Copeland A."/>
            <person name="Tice H."/>
            <person name="Cheng J.-F."/>
            <person name="Lucas S."/>
            <person name="Chen F."/>
            <person name="Nolan M."/>
            <person name="Bruce D."/>
            <person name="Goodwin L."/>
            <person name="Pitluck S."/>
            <person name="Mavromatis K."/>
            <person name="Ivanova N."/>
            <person name="Ovchinnikova G."/>
            <person name="Pati A."/>
            <person name="Chen A."/>
            <person name="Palaniappan K."/>
            <person name="Land M."/>
            <person name="Hauser L."/>
            <person name="Chang Y.-J."/>
            <person name="Jeffries C.D."/>
            <person name="Chain P."/>
            <person name="Meincke L."/>
            <person name="Sims D."/>
            <person name="Brettin T."/>
            <person name="Detter J.C."/>
            <person name="Rohde M."/>
            <person name="Goeker M."/>
            <person name="Bristow J."/>
            <person name="Eisen J.A."/>
            <person name="Markowitz V."/>
            <person name="Kyrpides N.C."/>
            <person name="Klenk H.-P."/>
            <person name="Hugenholtz P."/>
        </authorList>
    </citation>
    <scope>NUCLEOTIDE SEQUENCE [LARGE SCALE GENOMIC DNA]</scope>
    <source>
        <strain evidence="12">DSM 14684 / CIP 108061 / JCM 11494 / NBRC 100937 / ID131577</strain>
    </source>
</reference>
<dbReference type="PIRSF" id="PIRSF006630">
    <property type="entry name" value="NADS_GAT"/>
    <property type="match status" value="1"/>
</dbReference>
<dbReference type="PANTHER" id="PTHR23090:SF9">
    <property type="entry name" value="GLUTAMINE-DEPENDENT NAD(+) SYNTHETASE"/>
    <property type="match status" value="1"/>
</dbReference>
<reference evidence="12" key="2">
    <citation type="submission" date="2010-01" db="EMBL/GenBank/DDBJ databases">
        <title>The complete genome of Conexibacter woesei DSM 14684.</title>
        <authorList>
            <consortium name="US DOE Joint Genome Institute (JGI-PGF)"/>
            <person name="Lucas S."/>
            <person name="Copeland A."/>
            <person name="Lapidus A."/>
            <person name="Glavina del Rio T."/>
            <person name="Dalin E."/>
            <person name="Tice H."/>
            <person name="Bruce D."/>
            <person name="Goodwin L."/>
            <person name="Pitluck S."/>
            <person name="Kyrpides N."/>
            <person name="Mavromatis K."/>
            <person name="Ivanova N."/>
            <person name="Mikhailova N."/>
            <person name="Chertkov O."/>
            <person name="Brettin T."/>
            <person name="Detter J.C."/>
            <person name="Han C."/>
            <person name="Larimer F."/>
            <person name="Land M."/>
            <person name="Hauser L."/>
            <person name="Markowitz V."/>
            <person name="Cheng J.-F."/>
            <person name="Hugenholtz P."/>
            <person name="Woyke T."/>
            <person name="Wu D."/>
            <person name="Pukall R."/>
            <person name="Steenblock K."/>
            <person name="Schneider S."/>
            <person name="Klenk H.-P."/>
            <person name="Eisen J.A."/>
        </authorList>
    </citation>
    <scope>NUCLEOTIDE SEQUENCE [LARGE SCALE GENOMIC DNA]</scope>
    <source>
        <strain evidence="12">DSM 14684 / CIP 108061 / JCM 11494 / NBRC 100937 / ID131577</strain>
    </source>
</reference>